<dbReference type="EMBL" id="CAJGYM010000050">
    <property type="protein sequence ID" value="CAD6195012.1"/>
    <property type="molecule type" value="Genomic_DNA"/>
</dbReference>
<organism evidence="2 3">
    <name type="scientific">Caenorhabditis auriculariae</name>
    <dbReference type="NCBI Taxonomy" id="2777116"/>
    <lineage>
        <taxon>Eukaryota</taxon>
        <taxon>Metazoa</taxon>
        <taxon>Ecdysozoa</taxon>
        <taxon>Nematoda</taxon>
        <taxon>Chromadorea</taxon>
        <taxon>Rhabditida</taxon>
        <taxon>Rhabditina</taxon>
        <taxon>Rhabditomorpha</taxon>
        <taxon>Rhabditoidea</taxon>
        <taxon>Rhabditidae</taxon>
        <taxon>Peloderinae</taxon>
        <taxon>Caenorhabditis</taxon>
    </lineage>
</organism>
<accession>A0A8S1HJ33</accession>
<reference evidence="2" key="1">
    <citation type="submission" date="2020-10" db="EMBL/GenBank/DDBJ databases">
        <authorList>
            <person name="Kikuchi T."/>
        </authorList>
    </citation>
    <scope>NUCLEOTIDE SEQUENCE</scope>
    <source>
        <strain evidence="2">NKZ352</strain>
    </source>
</reference>
<proteinExistence type="predicted"/>
<feature type="region of interest" description="Disordered" evidence="1">
    <location>
        <begin position="23"/>
        <end position="46"/>
    </location>
</feature>
<evidence type="ECO:0000256" key="1">
    <source>
        <dbReference type="SAM" id="MobiDB-lite"/>
    </source>
</evidence>
<name>A0A8S1HJ33_9PELO</name>
<protein>
    <submittedName>
        <fullName evidence="2">Uncharacterized protein</fullName>
    </submittedName>
</protein>
<evidence type="ECO:0000313" key="2">
    <source>
        <dbReference type="EMBL" id="CAD6195012.1"/>
    </source>
</evidence>
<evidence type="ECO:0000313" key="3">
    <source>
        <dbReference type="Proteomes" id="UP000835052"/>
    </source>
</evidence>
<comment type="caution">
    <text evidence="2">The sequence shown here is derived from an EMBL/GenBank/DDBJ whole genome shotgun (WGS) entry which is preliminary data.</text>
</comment>
<dbReference type="AlphaFoldDB" id="A0A8S1HJ33"/>
<sequence>MLLIKRIYTGASVSFTFGVGSRKKRERTSVEKEEAQGPSAAARHGQILRPQFLSPPIQFILPPGAAKPPWWTAVKTVRDEAKTEMK</sequence>
<dbReference type="Proteomes" id="UP000835052">
    <property type="component" value="Unassembled WGS sequence"/>
</dbReference>
<keyword evidence="3" id="KW-1185">Reference proteome</keyword>
<gene>
    <name evidence="2" type="ORF">CAUJ_LOCUS10931</name>
</gene>